<feature type="region of interest" description="Disordered" evidence="1">
    <location>
        <begin position="59"/>
        <end position="96"/>
    </location>
</feature>
<reference evidence="3" key="1">
    <citation type="journal article" date="2019" name="Int. J. Syst. Evol. Microbiol.">
        <title>The Global Catalogue of Microorganisms (GCM) 10K type strain sequencing project: providing services to taxonomists for standard genome sequencing and annotation.</title>
        <authorList>
            <consortium name="The Broad Institute Genomics Platform"/>
            <consortium name="The Broad Institute Genome Sequencing Center for Infectious Disease"/>
            <person name="Wu L."/>
            <person name="Ma J."/>
        </authorList>
    </citation>
    <scope>NUCLEOTIDE SEQUENCE [LARGE SCALE GENOMIC DNA]</scope>
    <source>
        <strain evidence="3">JCM 9091</strain>
    </source>
</reference>
<dbReference type="Proteomes" id="UP001501532">
    <property type="component" value="Unassembled WGS sequence"/>
</dbReference>
<evidence type="ECO:0000313" key="3">
    <source>
        <dbReference type="Proteomes" id="UP001501532"/>
    </source>
</evidence>
<organism evidence="2 3">
    <name type="scientific">Streptomyces glomeratus</name>
    <dbReference type="NCBI Taxonomy" id="284452"/>
    <lineage>
        <taxon>Bacteria</taxon>
        <taxon>Bacillati</taxon>
        <taxon>Actinomycetota</taxon>
        <taxon>Actinomycetes</taxon>
        <taxon>Kitasatosporales</taxon>
        <taxon>Streptomycetaceae</taxon>
        <taxon>Streptomyces</taxon>
    </lineage>
</organism>
<comment type="caution">
    <text evidence="2">The sequence shown here is derived from an EMBL/GenBank/DDBJ whole genome shotgun (WGS) entry which is preliminary data.</text>
</comment>
<keyword evidence="3" id="KW-1185">Reference proteome</keyword>
<evidence type="ECO:0000313" key="2">
    <source>
        <dbReference type="EMBL" id="GAA3057669.1"/>
    </source>
</evidence>
<protein>
    <submittedName>
        <fullName evidence="2">Uncharacterized protein</fullName>
    </submittedName>
</protein>
<feature type="compositionally biased region" description="Basic and acidic residues" evidence="1">
    <location>
        <begin position="64"/>
        <end position="76"/>
    </location>
</feature>
<accession>A0ABP6LRZ0</accession>
<evidence type="ECO:0000256" key="1">
    <source>
        <dbReference type="SAM" id="MobiDB-lite"/>
    </source>
</evidence>
<gene>
    <name evidence="2" type="ORF">GCM10010448_46390</name>
</gene>
<proteinExistence type="predicted"/>
<dbReference type="EMBL" id="BAAAUF010000045">
    <property type="protein sequence ID" value="GAA3057669.1"/>
    <property type="molecule type" value="Genomic_DNA"/>
</dbReference>
<sequence>MTSSATRARSFGLIREFVRIATEAAALPCGMRYKPPDRFAERNGALLASVGLSVRQCAAPAAPDSHRRVPVRREPGEPGTHLALAPSRPGLMQSLG</sequence>
<name>A0ABP6LRZ0_9ACTN</name>